<dbReference type="InterPro" id="IPR012675">
    <property type="entry name" value="Beta-grasp_dom_sf"/>
</dbReference>
<dbReference type="OrthoDB" id="1525151at2"/>
<dbReference type="InterPro" id="IPR016155">
    <property type="entry name" value="Mopterin_synth/thiamin_S_b"/>
</dbReference>
<keyword evidence="2" id="KW-1185">Reference proteome</keyword>
<dbReference type="CDD" id="cd00565">
    <property type="entry name" value="Ubl_ThiS"/>
    <property type="match status" value="1"/>
</dbReference>
<dbReference type="InterPro" id="IPR010035">
    <property type="entry name" value="Thi_S"/>
</dbReference>
<dbReference type="Gene3D" id="3.10.20.30">
    <property type="match status" value="1"/>
</dbReference>
<gene>
    <name evidence="1" type="ORF">N180_01655</name>
</gene>
<evidence type="ECO:0000313" key="1">
    <source>
        <dbReference type="EMBL" id="KEQ28365.1"/>
    </source>
</evidence>
<protein>
    <submittedName>
        <fullName evidence="1">Thiamine biosynthesis protein ThiS</fullName>
    </submittedName>
</protein>
<dbReference type="PANTHER" id="PTHR34472:SF1">
    <property type="entry name" value="SULFUR CARRIER PROTEIN THIS"/>
    <property type="match status" value="1"/>
</dbReference>
<dbReference type="AlphaFoldDB" id="A0A081PCE2"/>
<sequence length="67" mass="7284">MDITVNQKTYSLSQVCSVVQMLRTVIQHPLTGIAVAVNQQIISKADWGNYLLQPGDQVTIIKATQGG</sequence>
<proteinExistence type="predicted"/>
<evidence type="ECO:0000313" key="2">
    <source>
        <dbReference type="Proteomes" id="UP000028007"/>
    </source>
</evidence>
<dbReference type="RefSeq" id="WP_037444195.1">
    <property type="nucleotide sequence ID" value="NZ_JNFF01000116.1"/>
</dbReference>
<name>A0A081PCE2_9SPHI</name>
<dbReference type="SUPFAM" id="SSF54285">
    <property type="entry name" value="MoaD/ThiS"/>
    <property type="match status" value="1"/>
</dbReference>
<comment type="caution">
    <text evidence="1">The sequence shown here is derived from an EMBL/GenBank/DDBJ whole genome shotgun (WGS) entry which is preliminary data.</text>
</comment>
<dbReference type="Pfam" id="PF02597">
    <property type="entry name" value="ThiS"/>
    <property type="match status" value="1"/>
</dbReference>
<dbReference type="Proteomes" id="UP000028007">
    <property type="component" value="Unassembled WGS sequence"/>
</dbReference>
<dbReference type="eggNOG" id="COG2104">
    <property type="taxonomic scope" value="Bacteria"/>
</dbReference>
<reference evidence="1 2" key="1">
    <citation type="journal article" date="1992" name="Int. J. Syst. Bacteriol.">
        <title>Sphingobacterium antarcticus sp. nov. a Psychrotrophic Bacterium from the Soils of Schirmacher Oasis, Antarctica.</title>
        <authorList>
            <person name="Shivaji S."/>
            <person name="Ray M.K."/>
            <person name="Rao N.S."/>
            <person name="Saiserr L."/>
            <person name="Jagannadham M.V."/>
            <person name="Kumar G.S."/>
            <person name="Reddy G."/>
            <person name="Bhargava P.M."/>
        </authorList>
    </citation>
    <scope>NUCLEOTIDE SEQUENCE [LARGE SCALE GENOMIC DNA]</scope>
    <source>
        <strain evidence="1 2">4BY</strain>
    </source>
</reference>
<dbReference type="NCBIfam" id="TIGR01683">
    <property type="entry name" value="thiS"/>
    <property type="match status" value="1"/>
</dbReference>
<accession>A0A081PCE2</accession>
<dbReference type="InterPro" id="IPR003749">
    <property type="entry name" value="ThiS/MoaD-like"/>
</dbReference>
<organism evidence="1 2">
    <name type="scientific">Pedobacter antarcticus 4BY</name>
    <dbReference type="NCBI Taxonomy" id="1358423"/>
    <lineage>
        <taxon>Bacteria</taxon>
        <taxon>Pseudomonadati</taxon>
        <taxon>Bacteroidota</taxon>
        <taxon>Sphingobacteriia</taxon>
        <taxon>Sphingobacteriales</taxon>
        <taxon>Sphingobacteriaceae</taxon>
        <taxon>Pedobacter</taxon>
    </lineage>
</organism>
<dbReference type="PANTHER" id="PTHR34472">
    <property type="entry name" value="SULFUR CARRIER PROTEIN THIS"/>
    <property type="match status" value="1"/>
</dbReference>
<dbReference type="EMBL" id="JNFF01000116">
    <property type="protein sequence ID" value="KEQ28365.1"/>
    <property type="molecule type" value="Genomic_DNA"/>
</dbReference>